<dbReference type="Pfam" id="PF01965">
    <property type="entry name" value="DJ-1_PfpI"/>
    <property type="match status" value="1"/>
</dbReference>
<dbReference type="PANTHER" id="PTHR43130">
    <property type="entry name" value="ARAC-FAMILY TRANSCRIPTIONAL REGULATOR"/>
    <property type="match status" value="1"/>
</dbReference>
<keyword evidence="1" id="KW-0472">Membrane</keyword>
<dbReference type="InterPro" id="IPR052158">
    <property type="entry name" value="INH-QAR"/>
</dbReference>
<reference evidence="3 4" key="1">
    <citation type="submission" date="2012-10" db="EMBL/GenBank/DDBJ databases">
        <authorList>
            <person name="Harkins D.M."/>
            <person name="Durkin A.S."/>
            <person name="Brinkac L.M."/>
            <person name="Haft D.H."/>
            <person name="Selengut J.D."/>
            <person name="Sanka R."/>
            <person name="DePew J."/>
            <person name="Purushe J."/>
            <person name="Chanthongthip A."/>
            <person name="Lattana O."/>
            <person name="Phetsouvanh R."/>
            <person name="Newton P.N."/>
            <person name="Vinetz J.M."/>
            <person name="Sutton G.G."/>
            <person name="Nierman W.C."/>
            <person name="Fouts D.E."/>
        </authorList>
    </citation>
    <scope>NUCLEOTIDE SEQUENCE [LARGE SCALE GENOMIC DNA]</scope>
    <source>
        <strain evidence="3 4">UI 12758</strain>
    </source>
</reference>
<dbReference type="EMBL" id="AHNR02000023">
    <property type="protein sequence ID" value="EKR56065.1"/>
    <property type="molecule type" value="Genomic_DNA"/>
</dbReference>
<feature type="domain" description="DJ-1/PfpI" evidence="2">
    <location>
        <begin position="82"/>
        <end position="239"/>
    </location>
</feature>
<organism evidence="3 4">
    <name type="scientific">Leptospira interrogans str. UI 12758</name>
    <dbReference type="NCBI Taxonomy" id="1049938"/>
    <lineage>
        <taxon>Bacteria</taxon>
        <taxon>Pseudomonadati</taxon>
        <taxon>Spirochaetota</taxon>
        <taxon>Spirochaetia</taxon>
        <taxon>Leptospirales</taxon>
        <taxon>Leptospiraceae</taxon>
        <taxon>Leptospira</taxon>
    </lineage>
</organism>
<evidence type="ECO:0000313" key="3">
    <source>
        <dbReference type="EMBL" id="EKR56065.1"/>
    </source>
</evidence>
<dbReference type="GO" id="GO:0006355">
    <property type="term" value="P:regulation of DNA-templated transcription"/>
    <property type="evidence" value="ECO:0007669"/>
    <property type="project" value="TreeGrafter"/>
</dbReference>
<name>A0A0E2DKB0_LEPIR</name>
<dbReference type="PANTHER" id="PTHR43130:SF2">
    <property type="entry name" value="DJ-1_PFPI DOMAIN-CONTAINING PROTEIN"/>
    <property type="match status" value="1"/>
</dbReference>
<evidence type="ECO:0000256" key="1">
    <source>
        <dbReference type="SAM" id="Phobius"/>
    </source>
</evidence>
<accession>A0A0E2DKB0</accession>
<keyword evidence="1" id="KW-0812">Transmembrane</keyword>
<keyword evidence="1" id="KW-1133">Transmembrane helix</keyword>
<dbReference type="AlphaFoldDB" id="A0A0E2DKB0"/>
<evidence type="ECO:0000313" key="4">
    <source>
        <dbReference type="Proteomes" id="UP000001340"/>
    </source>
</evidence>
<gene>
    <name evidence="3" type="ORF">LEP1GSC105_4666</name>
</gene>
<evidence type="ECO:0000259" key="2">
    <source>
        <dbReference type="Pfam" id="PF01965"/>
    </source>
</evidence>
<dbReference type="RefSeq" id="WP_000869778.1">
    <property type="nucleotide sequence ID" value="NZ_AHNR02000023.1"/>
</dbReference>
<feature type="transmembrane region" description="Helical" evidence="1">
    <location>
        <begin position="21"/>
        <end position="37"/>
    </location>
</feature>
<sequence>MKVVQIKLSFISRKFQKYSKIIMLILICFMCVLYDSLSGETKKPAYSTEDLSKSQYKSEKIPVYQNRFGRTRPVVAVIGDNYMTELTDYVVPYGVLTRSKSAEVFAVGISLTPISFYPALKIFPQESISSFDKKFSTGADYVIVPAIHHSENPILLEWLNLQASKGATIIGVCDGVWVLANAGLLKGKRATGFWYSLDDLEKKFKDTTWVRNRRYVVDQGIVTTTAVTASIPVSLALVEAIAGKDRAFNVAVELGVQDWSPVHDSNRFRLTMSSVYTVVSNFLSFWSYEKIGIPVMAGVDEIKLALVADAYSRTYRSQAFSIAKSEETILTSNGLRLIPDIVFGSTTSLSRILPVFDSTPAVITLDQTLLKIGEIYGRSTADFVALILEYPYF</sequence>
<dbReference type="Proteomes" id="UP000001340">
    <property type="component" value="Unassembled WGS sequence"/>
</dbReference>
<dbReference type="InterPro" id="IPR029062">
    <property type="entry name" value="Class_I_gatase-like"/>
</dbReference>
<proteinExistence type="predicted"/>
<comment type="caution">
    <text evidence="3">The sequence shown here is derived from an EMBL/GenBank/DDBJ whole genome shotgun (WGS) entry which is preliminary data.</text>
</comment>
<dbReference type="SUPFAM" id="SSF52317">
    <property type="entry name" value="Class I glutamine amidotransferase-like"/>
    <property type="match status" value="1"/>
</dbReference>
<dbReference type="InterPro" id="IPR002818">
    <property type="entry name" value="DJ-1/PfpI"/>
</dbReference>
<dbReference type="Gene3D" id="3.40.50.880">
    <property type="match status" value="1"/>
</dbReference>
<protein>
    <submittedName>
        <fullName evidence="3">DJ-1/PfpI family protein</fullName>
    </submittedName>
</protein>